<dbReference type="AlphaFoldDB" id="A0AAV5AQ06"/>
<dbReference type="EMBL" id="BPWL01000011">
    <property type="protein sequence ID" value="GJJ15588.1"/>
    <property type="molecule type" value="Genomic_DNA"/>
</dbReference>
<feature type="chain" id="PRO_5043540029" evidence="1">
    <location>
        <begin position="25"/>
        <end position="157"/>
    </location>
</feature>
<comment type="caution">
    <text evidence="2">The sequence shown here is derived from an EMBL/GenBank/DDBJ whole genome shotgun (WGS) entry which is preliminary data.</text>
</comment>
<organism evidence="2 3">
    <name type="scientific">Clathrus columnatus</name>
    <dbReference type="NCBI Taxonomy" id="1419009"/>
    <lineage>
        <taxon>Eukaryota</taxon>
        <taxon>Fungi</taxon>
        <taxon>Dikarya</taxon>
        <taxon>Basidiomycota</taxon>
        <taxon>Agaricomycotina</taxon>
        <taxon>Agaricomycetes</taxon>
        <taxon>Phallomycetidae</taxon>
        <taxon>Phallales</taxon>
        <taxon>Clathraceae</taxon>
        <taxon>Clathrus</taxon>
    </lineage>
</organism>
<gene>
    <name evidence="2" type="ORF">Clacol_009866</name>
</gene>
<keyword evidence="1" id="KW-0732">Signal</keyword>
<name>A0AAV5AQ06_9AGAM</name>
<keyword evidence="3" id="KW-1185">Reference proteome</keyword>
<reference evidence="2" key="1">
    <citation type="submission" date="2021-10" db="EMBL/GenBank/DDBJ databases">
        <title>De novo Genome Assembly of Clathrus columnatus (Basidiomycota, Fungi) Using Illumina and Nanopore Sequence Data.</title>
        <authorList>
            <person name="Ogiso-Tanaka E."/>
            <person name="Itagaki H."/>
            <person name="Hosoya T."/>
            <person name="Hosaka K."/>
        </authorList>
    </citation>
    <scope>NUCLEOTIDE SEQUENCE</scope>
    <source>
        <strain evidence="2">MO-923</strain>
    </source>
</reference>
<protein>
    <submittedName>
        <fullName evidence="2">Uncharacterized protein</fullName>
    </submittedName>
</protein>
<evidence type="ECO:0000313" key="3">
    <source>
        <dbReference type="Proteomes" id="UP001050691"/>
    </source>
</evidence>
<evidence type="ECO:0000313" key="2">
    <source>
        <dbReference type="EMBL" id="GJJ15588.1"/>
    </source>
</evidence>
<feature type="signal peptide" evidence="1">
    <location>
        <begin position="1"/>
        <end position="24"/>
    </location>
</feature>
<proteinExistence type="predicted"/>
<sequence>MVQTSFSFLTILSSLLLMSKNVSAHAAGLISPAHTNVRISVINTVGGVPTFECWNIEPPLTNTTINGMITQSQSLGTGENVLNFFSSAGITNTGNINVASPQLIAVISGGLEISIPGVENAAQFGTGSVVFVNNPAVKFNAAWMPGSAINLVLVKLL</sequence>
<accession>A0AAV5AQ06</accession>
<evidence type="ECO:0000256" key="1">
    <source>
        <dbReference type="SAM" id="SignalP"/>
    </source>
</evidence>
<dbReference type="Proteomes" id="UP001050691">
    <property type="component" value="Unassembled WGS sequence"/>
</dbReference>